<dbReference type="Gene3D" id="3.40.50.200">
    <property type="entry name" value="Peptidase S8/S53 domain"/>
    <property type="match status" value="1"/>
</dbReference>
<proteinExistence type="predicted"/>
<evidence type="ECO:0000256" key="4">
    <source>
        <dbReference type="ARBA" id="ARBA00022825"/>
    </source>
</evidence>
<dbReference type="EMBL" id="QUZM01000014">
    <property type="protein sequence ID" value="RFF39638.1"/>
    <property type="molecule type" value="Genomic_DNA"/>
</dbReference>
<dbReference type="CDD" id="cd04056">
    <property type="entry name" value="Peptidases_S53"/>
    <property type="match status" value="1"/>
</dbReference>
<dbReference type="GeneID" id="97212003"/>
<reference evidence="10 11" key="1">
    <citation type="submission" date="2018-08" db="EMBL/GenBank/DDBJ databases">
        <title>Genome sequencing of X. nasturtii WHRI 8984.</title>
        <authorList>
            <person name="Studholme D.J."/>
            <person name="Mchugh J."/>
            <person name="Vicente J."/>
        </authorList>
    </citation>
    <scope>NUCLEOTIDE SEQUENCE [LARGE SCALE GENOMIC DNA]</scope>
    <source>
        <strain evidence="10 11">WHRI 8984</strain>
    </source>
</reference>
<gene>
    <name evidence="10" type="ORF">DZD52_09460</name>
</gene>
<feature type="binding site" evidence="7">
    <location>
        <position position="501"/>
    </location>
    <ligand>
        <name>Ca(2+)</name>
        <dbReference type="ChEBI" id="CHEBI:29108"/>
    </ligand>
</feature>
<dbReference type="OrthoDB" id="9002785at2"/>
<feature type="region of interest" description="Disordered" evidence="8">
    <location>
        <begin position="154"/>
        <end position="183"/>
    </location>
</feature>
<evidence type="ECO:0000256" key="6">
    <source>
        <dbReference type="ARBA" id="ARBA00023145"/>
    </source>
</evidence>
<dbReference type="AlphaFoldDB" id="A0A3E1KL77"/>
<feature type="active site" description="Charge relay system" evidence="7">
    <location>
        <position position="258"/>
    </location>
</feature>
<accession>A0A3E1KL77</accession>
<keyword evidence="4 7" id="KW-0720">Serine protease</keyword>
<evidence type="ECO:0000313" key="10">
    <source>
        <dbReference type="EMBL" id="RFF39638.1"/>
    </source>
</evidence>
<dbReference type="InterPro" id="IPR015366">
    <property type="entry name" value="S53_propep"/>
</dbReference>
<keyword evidence="2 7" id="KW-0479">Metal-binding</keyword>
<dbReference type="STRING" id="1843581.A7D16_11055"/>
<evidence type="ECO:0000256" key="2">
    <source>
        <dbReference type="ARBA" id="ARBA00022723"/>
    </source>
</evidence>
<protein>
    <submittedName>
        <fullName evidence="10">Peptidase S53</fullName>
    </submittedName>
</protein>
<dbReference type="PROSITE" id="PS51695">
    <property type="entry name" value="SEDOLISIN"/>
    <property type="match status" value="1"/>
</dbReference>
<organism evidence="10 11">
    <name type="scientific">Xanthomonas nasturtii</name>
    <dbReference type="NCBI Taxonomy" id="1843581"/>
    <lineage>
        <taxon>Bacteria</taxon>
        <taxon>Pseudomonadati</taxon>
        <taxon>Pseudomonadota</taxon>
        <taxon>Gammaproteobacteria</taxon>
        <taxon>Lysobacterales</taxon>
        <taxon>Lysobacteraceae</taxon>
        <taxon>Xanthomonas</taxon>
    </lineage>
</organism>
<feature type="active site" description="Charge relay system" evidence="7">
    <location>
        <position position="450"/>
    </location>
</feature>
<dbReference type="PANTHER" id="PTHR14218">
    <property type="entry name" value="PROTEASE S8 TRIPEPTIDYL PEPTIDASE I CLN2"/>
    <property type="match status" value="1"/>
</dbReference>
<keyword evidence="1 7" id="KW-0645">Protease</keyword>
<dbReference type="SUPFAM" id="SSF54897">
    <property type="entry name" value="Protease propeptides/inhibitors"/>
    <property type="match status" value="1"/>
</dbReference>
<feature type="active site" description="Charge relay system" evidence="7">
    <location>
        <position position="262"/>
    </location>
</feature>
<comment type="cofactor">
    <cofactor evidence="7">
        <name>Ca(2+)</name>
        <dbReference type="ChEBI" id="CHEBI:29108"/>
    </cofactor>
    <text evidence="7">Binds 1 Ca(2+) ion per subunit.</text>
</comment>
<dbReference type="Pfam" id="PF09286">
    <property type="entry name" value="Pro-kuma_activ"/>
    <property type="match status" value="1"/>
</dbReference>
<dbReference type="InterPro" id="IPR036852">
    <property type="entry name" value="Peptidase_S8/S53_dom_sf"/>
</dbReference>
<evidence type="ECO:0000256" key="7">
    <source>
        <dbReference type="PROSITE-ProRule" id="PRU01032"/>
    </source>
</evidence>
<dbReference type="GO" id="GO:0046872">
    <property type="term" value="F:metal ion binding"/>
    <property type="evidence" value="ECO:0007669"/>
    <property type="project" value="UniProtKB-UniRule"/>
</dbReference>
<dbReference type="CDD" id="cd11377">
    <property type="entry name" value="Pro-peptidase_S53"/>
    <property type="match status" value="1"/>
</dbReference>
<feature type="region of interest" description="Disordered" evidence="8">
    <location>
        <begin position="1"/>
        <end position="21"/>
    </location>
</feature>
<dbReference type="SMART" id="SM00944">
    <property type="entry name" value="Pro-kuma_activ"/>
    <property type="match status" value="1"/>
</dbReference>
<sequence>MHTILAGSERRPAPSTVEAGQPPLDERLRVLLAVRMPALNAAADVLLQLQANTLPVAFTRAEFSERFAASAADLQAVADFAASYGLTVERAHADSGNVILEGTVQQCETAFQVSLREYVHGTLRYRGRTGPVSIPQPLAGIVTAVLGLDARPQAQTLPSAPAPSATLPTSPRPAEPADTQDGPIMQYTPPQLAQLYGFPEHDGHGQCIAIIVLGGGYAREQLAAYFTQLRVPMPTLVDVLLPGADNTVSTGNADADVEAQMDIQIAGAIAPGAKLAVYFAPNTDNGFLEAINAAIHDTEHCPGIIAISWGFTESQWTPQSRQAYDCAFQAAALLGITVCIAAGDDGASDGQPGLNVCFPASSPFVLACGGTRLQVTADSANEQAWANGGGGQSKFFARPAWQKDLRLTDAQHQSRQLSMRGVPDVAANADSQTGYYLSINGQPAVMGGTSAAAPLWAALLARIYGANSMQPHFVLPRLYGRTDAFRDIVAGDNAGFRASAGWDATTGLGVPDGARLTDVLRPD</sequence>
<dbReference type="SUPFAM" id="SSF52743">
    <property type="entry name" value="Subtilisin-like"/>
    <property type="match status" value="1"/>
</dbReference>
<evidence type="ECO:0000256" key="5">
    <source>
        <dbReference type="ARBA" id="ARBA00022837"/>
    </source>
</evidence>
<feature type="binding site" evidence="7">
    <location>
        <position position="487"/>
    </location>
    <ligand>
        <name>Ca(2+)</name>
        <dbReference type="ChEBI" id="CHEBI:29108"/>
    </ligand>
</feature>
<dbReference type="Proteomes" id="UP000259570">
    <property type="component" value="Unassembled WGS sequence"/>
</dbReference>
<feature type="compositionally biased region" description="Low complexity" evidence="8">
    <location>
        <begin position="154"/>
        <end position="169"/>
    </location>
</feature>
<feature type="domain" description="Peptidase S53" evidence="9">
    <location>
        <begin position="186"/>
        <end position="523"/>
    </location>
</feature>
<dbReference type="PANTHER" id="PTHR14218:SF15">
    <property type="entry name" value="TRIPEPTIDYL-PEPTIDASE 1"/>
    <property type="match status" value="1"/>
</dbReference>
<dbReference type="InterPro" id="IPR023828">
    <property type="entry name" value="Peptidase_S8_Ser-AS"/>
</dbReference>
<dbReference type="GO" id="GO:0004252">
    <property type="term" value="F:serine-type endopeptidase activity"/>
    <property type="evidence" value="ECO:0007669"/>
    <property type="project" value="UniProtKB-UniRule"/>
</dbReference>
<dbReference type="InterPro" id="IPR050819">
    <property type="entry name" value="Tripeptidyl-peptidase_I"/>
</dbReference>
<dbReference type="InterPro" id="IPR000209">
    <property type="entry name" value="Peptidase_S8/S53_dom"/>
</dbReference>
<comment type="caution">
    <text evidence="10">The sequence shown here is derived from an EMBL/GenBank/DDBJ whole genome shotgun (WGS) entry which is preliminary data.</text>
</comment>
<dbReference type="RefSeq" id="WP_116905703.1">
    <property type="nucleotide sequence ID" value="NZ_CP142084.2"/>
</dbReference>
<dbReference type="Pfam" id="PF00082">
    <property type="entry name" value="Peptidase_S8"/>
    <property type="match status" value="1"/>
</dbReference>
<evidence type="ECO:0000256" key="1">
    <source>
        <dbReference type="ARBA" id="ARBA00022670"/>
    </source>
</evidence>
<dbReference type="PROSITE" id="PS00138">
    <property type="entry name" value="SUBTILASE_SER"/>
    <property type="match status" value="1"/>
</dbReference>
<dbReference type="GO" id="GO:0006508">
    <property type="term" value="P:proteolysis"/>
    <property type="evidence" value="ECO:0007669"/>
    <property type="project" value="UniProtKB-KW"/>
</dbReference>
<dbReference type="InterPro" id="IPR030400">
    <property type="entry name" value="Sedolisin_dom"/>
</dbReference>
<feature type="binding site" evidence="7">
    <location>
        <position position="488"/>
    </location>
    <ligand>
        <name>Ca(2+)</name>
        <dbReference type="ChEBI" id="CHEBI:29108"/>
    </ligand>
</feature>
<dbReference type="GO" id="GO:0008240">
    <property type="term" value="F:tripeptidyl-peptidase activity"/>
    <property type="evidence" value="ECO:0007669"/>
    <property type="project" value="TreeGrafter"/>
</dbReference>
<keyword evidence="5 7" id="KW-0106">Calcium</keyword>
<evidence type="ECO:0000259" key="9">
    <source>
        <dbReference type="PROSITE" id="PS51695"/>
    </source>
</evidence>
<feature type="binding site" evidence="7">
    <location>
        <position position="503"/>
    </location>
    <ligand>
        <name>Ca(2+)</name>
        <dbReference type="ChEBI" id="CHEBI:29108"/>
    </ligand>
</feature>
<evidence type="ECO:0000313" key="11">
    <source>
        <dbReference type="Proteomes" id="UP000259570"/>
    </source>
</evidence>
<keyword evidence="3 7" id="KW-0378">Hydrolase</keyword>
<evidence type="ECO:0000256" key="3">
    <source>
        <dbReference type="ARBA" id="ARBA00022801"/>
    </source>
</evidence>
<keyword evidence="6" id="KW-0865">Zymogen</keyword>
<name>A0A3E1KL77_9XANT</name>
<evidence type="ECO:0000256" key="8">
    <source>
        <dbReference type="SAM" id="MobiDB-lite"/>
    </source>
</evidence>